<name>A0ABV0XJE1_9TELE</name>
<evidence type="ECO:0000313" key="2">
    <source>
        <dbReference type="Proteomes" id="UP001469553"/>
    </source>
</evidence>
<gene>
    <name evidence="1" type="ORF">AMECASPLE_032047</name>
</gene>
<accession>A0ABV0XJE1</accession>
<evidence type="ECO:0000313" key="1">
    <source>
        <dbReference type="EMBL" id="MEQ2281593.1"/>
    </source>
</evidence>
<comment type="caution">
    <text evidence="1">The sequence shown here is derived from an EMBL/GenBank/DDBJ whole genome shotgun (WGS) entry which is preliminary data.</text>
</comment>
<dbReference type="Proteomes" id="UP001469553">
    <property type="component" value="Unassembled WGS sequence"/>
</dbReference>
<protein>
    <submittedName>
        <fullName evidence="1">Uncharacterized protein</fullName>
    </submittedName>
</protein>
<keyword evidence="2" id="KW-1185">Reference proteome</keyword>
<feature type="non-terminal residue" evidence="1">
    <location>
        <position position="1"/>
    </location>
</feature>
<reference evidence="1 2" key="1">
    <citation type="submission" date="2021-06" db="EMBL/GenBank/DDBJ databases">
        <authorList>
            <person name="Palmer J.M."/>
        </authorList>
    </citation>
    <scope>NUCLEOTIDE SEQUENCE [LARGE SCALE GENOMIC DNA]</scope>
    <source>
        <strain evidence="1 2">AS_MEX2019</strain>
        <tissue evidence="1">Muscle</tissue>
    </source>
</reference>
<sequence length="71" mass="7720">TKATSSGWVRSEEKLWGDPVSVQLIPACDQLKRKTGVTGISSCTAAFHQGSSRTVFISSWNPEGEFSTFPE</sequence>
<dbReference type="EMBL" id="JAHRIP010004088">
    <property type="protein sequence ID" value="MEQ2281593.1"/>
    <property type="molecule type" value="Genomic_DNA"/>
</dbReference>
<proteinExistence type="predicted"/>
<organism evidence="1 2">
    <name type="scientific">Ameca splendens</name>
    <dbReference type="NCBI Taxonomy" id="208324"/>
    <lineage>
        <taxon>Eukaryota</taxon>
        <taxon>Metazoa</taxon>
        <taxon>Chordata</taxon>
        <taxon>Craniata</taxon>
        <taxon>Vertebrata</taxon>
        <taxon>Euteleostomi</taxon>
        <taxon>Actinopterygii</taxon>
        <taxon>Neopterygii</taxon>
        <taxon>Teleostei</taxon>
        <taxon>Neoteleostei</taxon>
        <taxon>Acanthomorphata</taxon>
        <taxon>Ovalentaria</taxon>
        <taxon>Atherinomorphae</taxon>
        <taxon>Cyprinodontiformes</taxon>
        <taxon>Goodeidae</taxon>
        <taxon>Ameca</taxon>
    </lineage>
</organism>